<feature type="compositionally biased region" description="Low complexity" evidence="6">
    <location>
        <begin position="633"/>
        <end position="646"/>
    </location>
</feature>
<comment type="caution">
    <text evidence="8">The sequence shown here is derived from an EMBL/GenBank/DDBJ whole genome shotgun (WGS) entry which is preliminary data.</text>
</comment>
<keyword evidence="3" id="KW-0677">Repeat</keyword>
<dbReference type="OrthoDB" id="5574975at2759"/>
<evidence type="ECO:0000256" key="6">
    <source>
        <dbReference type="SAM" id="MobiDB-lite"/>
    </source>
</evidence>
<dbReference type="PROSITE" id="PS50077">
    <property type="entry name" value="HEAT_REPEAT"/>
    <property type="match status" value="1"/>
</dbReference>
<evidence type="ECO:0000256" key="4">
    <source>
        <dbReference type="ARBA" id="ARBA00023136"/>
    </source>
</evidence>
<feature type="compositionally biased region" description="Low complexity" evidence="6">
    <location>
        <begin position="193"/>
        <end position="202"/>
    </location>
</feature>
<dbReference type="InterPro" id="IPR011989">
    <property type="entry name" value="ARM-like"/>
</dbReference>
<dbReference type="InterPro" id="IPR026825">
    <property type="entry name" value="Vac14"/>
</dbReference>
<feature type="region of interest" description="Disordered" evidence="6">
    <location>
        <begin position="893"/>
        <end position="914"/>
    </location>
</feature>
<dbReference type="SUPFAM" id="SSF48371">
    <property type="entry name" value="ARM repeat"/>
    <property type="match status" value="1"/>
</dbReference>
<feature type="region of interest" description="Disordered" evidence="6">
    <location>
        <begin position="529"/>
        <end position="584"/>
    </location>
</feature>
<comment type="similarity">
    <text evidence="2">Belongs to the VAC14 family.</text>
</comment>
<dbReference type="InterPro" id="IPR021841">
    <property type="entry name" value="VAC14_Fig4p-bd"/>
</dbReference>
<gene>
    <name evidence="8" type="ORF">GGI25_005820</name>
</gene>
<dbReference type="Pfam" id="PF11916">
    <property type="entry name" value="Vac14_Fig4_bd"/>
    <property type="match status" value="1"/>
</dbReference>
<name>A0A9W8FY03_9FUNG</name>
<dbReference type="Proteomes" id="UP001151518">
    <property type="component" value="Unassembled WGS sequence"/>
</dbReference>
<dbReference type="EMBL" id="JANBTW010000122">
    <property type="protein sequence ID" value="KAJ2670544.1"/>
    <property type="molecule type" value="Genomic_DNA"/>
</dbReference>
<feature type="region of interest" description="Disordered" evidence="6">
    <location>
        <begin position="603"/>
        <end position="663"/>
    </location>
</feature>
<feature type="non-terminal residue" evidence="8">
    <location>
        <position position="914"/>
    </location>
</feature>
<dbReference type="PANTHER" id="PTHR16023">
    <property type="entry name" value="TAX1 BINDING PROTEIN-RELATED"/>
    <property type="match status" value="1"/>
</dbReference>
<reference evidence="8" key="1">
    <citation type="submission" date="2022-07" db="EMBL/GenBank/DDBJ databases">
        <title>Phylogenomic reconstructions and comparative analyses of Kickxellomycotina fungi.</title>
        <authorList>
            <person name="Reynolds N.K."/>
            <person name="Stajich J.E."/>
            <person name="Barry K."/>
            <person name="Grigoriev I.V."/>
            <person name="Crous P."/>
            <person name="Smith M.E."/>
        </authorList>
    </citation>
    <scope>NUCLEOTIDE SEQUENCE</scope>
    <source>
        <strain evidence="8">NRRL 3115</strain>
    </source>
</reference>
<feature type="region of interest" description="Disordered" evidence="6">
    <location>
        <begin position="181"/>
        <end position="204"/>
    </location>
</feature>
<dbReference type="GO" id="GO:0000329">
    <property type="term" value="C:fungal-type vacuole membrane"/>
    <property type="evidence" value="ECO:0007669"/>
    <property type="project" value="TreeGrafter"/>
</dbReference>
<sequence>MPDSNHPSVIPAALAKALSDRLYDKQRSATLKIERLVLDALDADDEQKIYHLIAELSTDYATSEREAARIGGLVALAATAVALTHINIRPFLPHMVPPMVSALSDGESKVRYFACESLYNVAKVSRGNILRWFNDIFDGLARVTADSVKTVKDGADYLDRLIKDIVAEQAAVCLDWYESESPKDNGADEDSQSSRAQSPQQRSRPRLAFSLEKFVPLLSERMHTYKPSTRLYLIEWIRVLDSVPGLDIIGHLPEFLDGLLRFLSDPNDDVRNKTQSLLGELLNEITECVELQQLEHYPVDNASDNGDMEYMGGTVSRTRVRSSTLQSDVHVEGRFAERFFPQNSQRPSRAPSAASHINGSPSSRPLLSPRPPSRSHSRMGHQRSPNDLGHRSSTVSLMSSALLASGHLYGMTDELRMAARRKKIRSERASNALVPGAQVVIEFARCMEILIPHLESNDLEIQGTALGWVYQFTWLCADVVVGFVPQLVNAVLPSVSHPMAPHRHTAEDVNRQLYDLVSYAQDPVKRHVVDAEHQEQSKERKESNRKRAESVADGRTRPLPPVTSATAVSNMRPLSPTTSVHSASGALQMRSRAGSLLQATTAPESPTLQSADPSRVATPTTSRPGNVRSDTQSPSSPSESPASSSSPDHHYLEQPMPMPPLSSILHDELTATDELQPPPDGRFVVDEPFNYEHAATSVMELFAKNVHEPTKVAGMQWLLLLHRKAPWRILTPDDMSFPVLLKMLSDSSESVVKLDLELFAQISQYHSHESESEPSRYLAKFLGSLLQMFATDRVLLETRAALMVRQLCVVLDPQVVFCLFARLLVSPGFVLNEAEGDVDLEFVSVMVQQLGWVLVTAPETEPLRSILRRYDAELAQEPLIASARVAVDRAVASNGKDKGAGARRPPRMSLGSSS</sequence>
<dbReference type="InterPro" id="IPR021133">
    <property type="entry name" value="HEAT_type_2"/>
</dbReference>
<comment type="subcellular location">
    <subcellularLocation>
        <location evidence="1">Endomembrane system</location>
    </subcellularLocation>
</comment>
<organism evidence="8 9">
    <name type="scientific">Coemansia spiralis</name>
    <dbReference type="NCBI Taxonomy" id="417178"/>
    <lineage>
        <taxon>Eukaryota</taxon>
        <taxon>Fungi</taxon>
        <taxon>Fungi incertae sedis</taxon>
        <taxon>Zoopagomycota</taxon>
        <taxon>Kickxellomycotina</taxon>
        <taxon>Kickxellomycetes</taxon>
        <taxon>Kickxellales</taxon>
        <taxon>Kickxellaceae</taxon>
        <taxon>Coemansia</taxon>
    </lineage>
</organism>
<keyword evidence="4" id="KW-0472">Membrane</keyword>
<dbReference type="Gene3D" id="1.25.10.10">
    <property type="entry name" value="Leucine-rich Repeat Variant"/>
    <property type="match status" value="2"/>
</dbReference>
<evidence type="ECO:0000313" key="9">
    <source>
        <dbReference type="Proteomes" id="UP001151518"/>
    </source>
</evidence>
<evidence type="ECO:0000259" key="7">
    <source>
        <dbReference type="Pfam" id="PF11916"/>
    </source>
</evidence>
<feature type="repeat" description="HEAT" evidence="5">
    <location>
        <begin position="95"/>
        <end position="131"/>
    </location>
</feature>
<dbReference type="GO" id="GO:0070772">
    <property type="term" value="C:PAS complex"/>
    <property type="evidence" value="ECO:0007669"/>
    <property type="project" value="InterPro"/>
</dbReference>
<feature type="region of interest" description="Disordered" evidence="6">
    <location>
        <begin position="336"/>
        <end position="391"/>
    </location>
</feature>
<dbReference type="Pfam" id="PF12755">
    <property type="entry name" value="Vac14_Fab1_bd"/>
    <property type="match status" value="1"/>
</dbReference>
<dbReference type="InterPro" id="IPR016024">
    <property type="entry name" value="ARM-type_fold"/>
</dbReference>
<feature type="compositionally biased region" description="Low complexity" evidence="6">
    <location>
        <begin position="346"/>
        <end position="367"/>
    </location>
</feature>
<evidence type="ECO:0000256" key="1">
    <source>
        <dbReference type="ARBA" id="ARBA00004308"/>
    </source>
</evidence>
<protein>
    <recommendedName>
        <fullName evidence="7">Vacuolar protein 14 C-terminal Fig4-binding domain-containing protein</fullName>
    </recommendedName>
</protein>
<evidence type="ECO:0000256" key="5">
    <source>
        <dbReference type="PROSITE-ProRule" id="PRU00103"/>
    </source>
</evidence>
<dbReference type="AlphaFoldDB" id="A0A9W8FY03"/>
<accession>A0A9W8FY03</accession>
<evidence type="ECO:0000256" key="3">
    <source>
        <dbReference type="ARBA" id="ARBA00022737"/>
    </source>
</evidence>
<feature type="domain" description="Vacuolar protein 14 C-terminal Fig4-binding" evidence="7">
    <location>
        <begin position="795"/>
        <end position="873"/>
    </location>
</feature>
<feature type="compositionally biased region" description="Polar residues" evidence="6">
    <location>
        <begin position="603"/>
        <end position="632"/>
    </location>
</feature>
<dbReference type="PANTHER" id="PTHR16023:SF0">
    <property type="entry name" value="PROTEIN VAC14 HOMOLOG"/>
    <property type="match status" value="1"/>
</dbReference>
<feature type="compositionally biased region" description="Basic and acidic residues" evidence="6">
    <location>
        <begin position="529"/>
        <end position="556"/>
    </location>
</feature>
<dbReference type="GO" id="GO:0010008">
    <property type="term" value="C:endosome membrane"/>
    <property type="evidence" value="ECO:0007669"/>
    <property type="project" value="TreeGrafter"/>
</dbReference>
<dbReference type="GO" id="GO:0006661">
    <property type="term" value="P:phosphatidylinositol biosynthetic process"/>
    <property type="evidence" value="ECO:0007669"/>
    <property type="project" value="InterPro"/>
</dbReference>
<evidence type="ECO:0000313" key="8">
    <source>
        <dbReference type="EMBL" id="KAJ2670544.1"/>
    </source>
</evidence>
<proteinExistence type="inferred from homology"/>
<evidence type="ECO:0000256" key="2">
    <source>
        <dbReference type="ARBA" id="ARBA00010225"/>
    </source>
</evidence>